<evidence type="ECO:0000259" key="1">
    <source>
        <dbReference type="Pfam" id="PF00248"/>
    </source>
</evidence>
<dbReference type="PANTHER" id="PTHR43364:SF1">
    <property type="entry name" value="OXIDOREDUCTASE YDHF"/>
    <property type="match status" value="1"/>
</dbReference>
<dbReference type="Gene3D" id="3.20.20.100">
    <property type="entry name" value="NADP-dependent oxidoreductase domain"/>
    <property type="match status" value="1"/>
</dbReference>
<dbReference type="Pfam" id="PF00248">
    <property type="entry name" value="Aldo_ket_red"/>
    <property type="match status" value="1"/>
</dbReference>
<dbReference type="Proteomes" id="UP000054526">
    <property type="component" value="Unassembled WGS sequence"/>
</dbReference>
<name>A0ABR5A688_9BACL</name>
<dbReference type="EMBL" id="JXAL01000016">
    <property type="protein sequence ID" value="KIL35952.1"/>
    <property type="molecule type" value="Genomic_DNA"/>
</dbReference>
<dbReference type="PANTHER" id="PTHR43364">
    <property type="entry name" value="NADH-SPECIFIC METHYLGLYOXAL REDUCTASE-RELATED"/>
    <property type="match status" value="1"/>
</dbReference>
<dbReference type="RefSeq" id="WP_041062823.1">
    <property type="nucleotide sequence ID" value="NZ_JXAL01000016.1"/>
</dbReference>
<dbReference type="InterPro" id="IPR036812">
    <property type="entry name" value="NAD(P)_OxRdtase_dom_sf"/>
</dbReference>
<keyword evidence="3" id="KW-1185">Reference proteome</keyword>
<proteinExistence type="predicted"/>
<dbReference type="SUPFAM" id="SSF51430">
    <property type="entry name" value="NAD(P)-linked oxidoreductase"/>
    <property type="match status" value="1"/>
</dbReference>
<accession>A0ABR5A688</accession>
<organism evidence="2 3">
    <name type="scientific">Cohnella kolymensis</name>
    <dbReference type="NCBI Taxonomy" id="1590652"/>
    <lineage>
        <taxon>Bacteria</taxon>
        <taxon>Bacillati</taxon>
        <taxon>Bacillota</taxon>
        <taxon>Bacilli</taxon>
        <taxon>Bacillales</taxon>
        <taxon>Paenibacillaceae</taxon>
        <taxon>Cohnella</taxon>
    </lineage>
</organism>
<sequence>MSTTIPLNKHGFSASRLVLGCMGMGGGWNRNPLTADDLRQAHEAVDAALSIGINMFDHANIYAYGKAEQVFGQMLRERPELRRSIFLQSKCGIRFPEQEGKFTRFDFSQDHILSSVDDILSRLGTEKIDILLLHRPDPLVEPEQVAEAFRKLKSSGKVSRFGVSNMSAGQMKLLQAYLDEPLVANQLEMSLLKLDWLDAGVHVNQEAGKLSSFPEGTIEYCRLENVQLQAWSPLARGLLSGGDLTDASGTVRETAALIASMAENRGVTREAIVLSFLLRHPAQIQPVIGTVNPERIRACGDAEKVNLSHEEWYRLYVTSRGQPMP</sequence>
<comment type="caution">
    <text evidence="2">The sequence shown here is derived from an EMBL/GenBank/DDBJ whole genome shotgun (WGS) entry which is preliminary data.</text>
</comment>
<protein>
    <submittedName>
        <fullName evidence="2">Aldo/keto reductase</fullName>
    </submittedName>
</protein>
<feature type="domain" description="NADP-dependent oxidoreductase" evidence="1">
    <location>
        <begin position="16"/>
        <end position="314"/>
    </location>
</feature>
<dbReference type="InterPro" id="IPR023210">
    <property type="entry name" value="NADP_OxRdtase_dom"/>
</dbReference>
<evidence type="ECO:0000313" key="2">
    <source>
        <dbReference type="EMBL" id="KIL35952.1"/>
    </source>
</evidence>
<gene>
    <name evidence="2" type="ORF">SD71_11395</name>
</gene>
<dbReference type="CDD" id="cd19092">
    <property type="entry name" value="AKR_BsYcsN_EcYdhF-like"/>
    <property type="match status" value="1"/>
</dbReference>
<evidence type="ECO:0000313" key="3">
    <source>
        <dbReference type="Proteomes" id="UP000054526"/>
    </source>
</evidence>
<dbReference type="InterPro" id="IPR050523">
    <property type="entry name" value="AKR_Detox_Biosynth"/>
</dbReference>
<reference evidence="2 3" key="1">
    <citation type="submission" date="2014-12" db="EMBL/GenBank/DDBJ databases">
        <title>Draft genome sequence of Cohnella kolymensis strain B-2846.</title>
        <authorList>
            <person name="Karlyshev A.V."/>
            <person name="Kudryashova E.B."/>
        </authorList>
    </citation>
    <scope>NUCLEOTIDE SEQUENCE [LARGE SCALE GENOMIC DNA]</scope>
    <source>
        <strain evidence="2 3">VKM B-2846</strain>
    </source>
</reference>